<protein>
    <submittedName>
        <fullName evidence="1">Uncharacterized protein</fullName>
    </submittedName>
</protein>
<reference evidence="1 2" key="1">
    <citation type="submission" date="2016-10" db="EMBL/GenBank/DDBJ databases">
        <authorList>
            <person name="de Groot N.N."/>
        </authorList>
    </citation>
    <scope>NUCLEOTIDE SEQUENCE [LARGE SCALE GENOMIC DNA]</scope>
    <source>
        <strain evidence="1 2">DSM 26656</strain>
    </source>
</reference>
<name>A0A1H5S6E9_9HYPH</name>
<accession>A0A1H5S6E9</accession>
<evidence type="ECO:0000313" key="1">
    <source>
        <dbReference type="EMBL" id="SEF45387.1"/>
    </source>
</evidence>
<sequence length="178" mass="20221">MPPRPDFDALEAAARRSSEQRLTLLAQIGDLNFAWSNNESMFIYVLMLLLDTSEPAAAIVFSTLNTTRARLDLVQRLAKISLSDKALRDELTEIVKDFSDGTKLRNDLNHASFVISESGEITHTQNMKLEESRGNLRFGVRRPVDKARLDEIATAIGNLYTLNRRIWDFIPRLERATD</sequence>
<keyword evidence="2" id="KW-1185">Reference proteome</keyword>
<evidence type="ECO:0000313" key="2">
    <source>
        <dbReference type="Proteomes" id="UP000236743"/>
    </source>
</evidence>
<gene>
    <name evidence="1" type="ORF">SAMN04488115_101136</name>
</gene>
<dbReference type="EMBL" id="FNUY01000001">
    <property type="protein sequence ID" value="SEF45387.1"/>
    <property type="molecule type" value="Genomic_DNA"/>
</dbReference>
<organism evidence="1 2">
    <name type="scientific">Bosea lathyri</name>
    <dbReference type="NCBI Taxonomy" id="1036778"/>
    <lineage>
        <taxon>Bacteria</taxon>
        <taxon>Pseudomonadati</taxon>
        <taxon>Pseudomonadota</taxon>
        <taxon>Alphaproteobacteria</taxon>
        <taxon>Hyphomicrobiales</taxon>
        <taxon>Boseaceae</taxon>
        <taxon>Bosea</taxon>
    </lineage>
</organism>
<dbReference type="AlphaFoldDB" id="A0A1H5S6E9"/>
<dbReference type="Proteomes" id="UP000236743">
    <property type="component" value="Unassembled WGS sequence"/>
</dbReference>
<proteinExistence type="predicted"/>